<evidence type="ECO:0000256" key="9">
    <source>
        <dbReference type="ARBA" id="ARBA00023065"/>
    </source>
</evidence>
<dbReference type="GO" id="GO:0005524">
    <property type="term" value="F:ATP binding"/>
    <property type="evidence" value="ECO:0007669"/>
    <property type="project" value="UniProtKB-KW"/>
</dbReference>
<dbReference type="CDD" id="cd03259">
    <property type="entry name" value="ABC_Carb_Solutes_like"/>
    <property type="match status" value="1"/>
</dbReference>
<keyword evidence="5" id="KW-0547">Nucleotide-binding</keyword>
<keyword evidence="7" id="KW-1278">Translocase</keyword>
<keyword evidence="2" id="KW-1003">Cell membrane</keyword>
<dbReference type="EMBL" id="JARTFS010000013">
    <property type="protein sequence ID" value="MED4402886.1"/>
    <property type="molecule type" value="Genomic_DNA"/>
</dbReference>
<dbReference type="InterPro" id="IPR003439">
    <property type="entry name" value="ABC_transporter-like_ATP-bd"/>
</dbReference>
<evidence type="ECO:0000259" key="11">
    <source>
        <dbReference type="PROSITE" id="PS50893"/>
    </source>
</evidence>
<reference evidence="12 13" key="1">
    <citation type="submission" date="2023-03" db="EMBL/GenBank/DDBJ databases">
        <title>Bacillus Genome Sequencing.</title>
        <authorList>
            <person name="Dunlap C."/>
        </authorList>
    </citation>
    <scope>NUCLEOTIDE SEQUENCE [LARGE SCALE GENOMIC DNA]</scope>
    <source>
        <strain evidence="12 13">NRS-1717</strain>
    </source>
</reference>
<evidence type="ECO:0000256" key="7">
    <source>
        <dbReference type="ARBA" id="ARBA00022967"/>
    </source>
</evidence>
<dbReference type="PANTHER" id="PTHR42781:SF5">
    <property type="entry name" value="PUTRESCINE TRANSPORT ATP-BINDING PROTEIN POTG"/>
    <property type="match status" value="1"/>
</dbReference>
<accession>A0ABU6P0R0</accession>
<dbReference type="InterPro" id="IPR003593">
    <property type="entry name" value="AAA+_ATPase"/>
</dbReference>
<protein>
    <submittedName>
        <fullName evidence="12">ABC transporter ATP-binding protein</fullName>
    </submittedName>
</protein>
<evidence type="ECO:0000256" key="1">
    <source>
        <dbReference type="ARBA" id="ARBA00022448"/>
    </source>
</evidence>
<dbReference type="RefSeq" id="WP_328015594.1">
    <property type="nucleotide sequence ID" value="NZ_JARTFS010000013.1"/>
</dbReference>
<dbReference type="InterPro" id="IPR017871">
    <property type="entry name" value="ABC_transporter-like_CS"/>
</dbReference>
<dbReference type="PANTHER" id="PTHR42781">
    <property type="entry name" value="SPERMIDINE/PUTRESCINE IMPORT ATP-BINDING PROTEIN POTA"/>
    <property type="match status" value="1"/>
</dbReference>
<evidence type="ECO:0000256" key="3">
    <source>
        <dbReference type="ARBA" id="ARBA00022496"/>
    </source>
</evidence>
<keyword evidence="13" id="KW-1185">Reference proteome</keyword>
<evidence type="ECO:0000313" key="13">
    <source>
        <dbReference type="Proteomes" id="UP001342826"/>
    </source>
</evidence>
<keyword evidence="3" id="KW-0410">Iron transport</keyword>
<feature type="domain" description="ABC transporter" evidence="11">
    <location>
        <begin position="4"/>
        <end position="238"/>
    </location>
</feature>
<evidence type="ECO:0000256" key="5">
    <source>
        <dbReference type="ARBA" id="ARBA00022741"/>
    </source>
</evidence>
<dbReference type="Proteomes" id="UP001342826">
    <property type="component" value="Unassembled WGS sequence"/>
</dbReference>
<name>A0ABU6P0R0_9BACI</name>
<evidence type="ECO:0000256" key="10">
    <source>
        <dbReference type="ARBA" id="ARBA00023136"/>
    </source>
</evidence>
<proteinExistence type="predicted"/>
<dbReference type="SMART" id="SM00382">
    <property type="entry name" value="AAA"/>
    <property type="match status" value="1"/>
</dbReference>
<dbReference type="SUPFAM" id="SSF52540">
    <property type="entry name" value="P-loop containing nucleoside triphosphate hydrolases"/>
    <property type="match status" value="1"/>
</dbReference>
<keyword evidence="10" id="KW-0472">Membrane</keyword>
<evidence type="ECO:0000256" key="8">
    <source>
        <dbReference type="ARBA" id="ARBA00023004"/>
    </source>
</evidence>
<keyword evidence="8" id="KW-0408">Iron</keyword>
<dbReference type="PROSITE" id="PS50893">
    <property type="entry name" value="ABC_TRANSPORTER_2"/>
    <property type="match status" value="1"/>
</dbReference>
<keyword evidence="6 12" id="KW-0067">ATP-binding</keyword>
<comment type="caution">
    <text evidence="12">The sequence shown here is derived from an EMBL/GenBank/DDBJ whole genome shotgun (WGS) entry which is preliminary data.</text>
</comment>
<sequence length="239" mass="26823">MKIVEVQNLTYSYTHKGMPIISDVSFSMDEGEIVGVLGPSGSGKSTLLRLLSGLEMPTKGSITIAGNVVANEKKFMQPEDRGVGMVFQDYALFPHMTVRENILFGLSRLPRKDRKSRLREMLELVQMEKFEKRYPHELSGGQQQRVALARALAPKPNVLLMDEPFSNLDQDLKGSIREELRMILKTANMTCIIVTHDRNDVNAICDSSIIFGEVPLSDGKCFECIYNAGINVRQEQEVN</sequence>
<keyword evidence="9" id="KW-0406">Ion transport</keyword>
<dbReference type="InterPro" id="IPR050093">
    <property type="entry name" value="ABC_SmlMolc_Importer"/>
</dbReference>
<keyword evidence="4" id="KW-0997">Cell inner membrane</keyword>
<dbReference type="InterPro" id="IPR027417">
    <property type="entry name" value="P-loop_NTPase"/>
</dbReference>
<evidence type="ECO:0000256" key="4">
    <source>
        <dbReference type="ARBA" id="ARBA00022519"/>
    </source>
</evidence>
<gene>
    <name evidence="12" type="ORF">P9271_16400</name>
</gene>
<organism evidence="12 13">
    <name type="scientific">Metabacillus fastidiosus</name>
    <dbReference type="NCBI Taxonomy" id="1458"/>
    <lineage>
        <taxon>Bacteria</taxon>
        <taxon>Bacillati</taxon>
        <taxon>Bacillota</taxon>
        <taxon>Bacilli</taxon>
        <taxon>Bacillales</taxon>
        <taxon>Bacillaceae</taxon>
        <taxon>Metabacillus</taxon>
    </lineage>
</organism>
<evidence type="ECO:0000313" key="12">
    <source>
        <dbReference type="EMBL" id="MED4402886.1"/>
    </source>
</evidence>
<dbReference type="Pfam" id="PF00005">
    <property type="entry name" value="ABC_tran"/>
    <property type="match status" value="1"/>
</dbReference>
<keyword evidence="1" id="KW-0813">Transport</keyword>
<dbReference type="Gene3D" id="3.40.50.300">
    <property type="entry name" value="P-loop containing nucleotide triphosphate hydrolases"/>
    <property type="match status" value="1"/>
</dbReference>
<dbReference type="PROSITE" id="PS00211">
    <property type="entry name" value="ABC_TRANSPORTER_1"/>
    <property type="match status" value="1"/>
</dbReference>
<evidence type="ECO:0000256" key="6">
    <source>
        <dbReference type="ARBA" id="ARBA00022840"/>
    </source>
</evidence>
<dbReference type="InterPro" id="IPR015853">
    <property type="entry name" value="ABC_transpr_FbpC"/>
</dbReference>
<evidence type="ECO:0000256" key="2">
    <source>
        <dbReference type="ARBA" id="ARBA00022475"/>
    </source>
</evidence>